<dbReference type="PROSITE" id="PS51918">
    <property type="entry name" value="RADICAL_SAM"/>
    <property type="match status" value="1"/>
</dbReference>
<reference evidence="9" key="1">
    <citation type="journal article" date="2019" name="Int. J. Syst. Evol. Microbiol.">
        <title>The Global Catalogue of Microorganisms (GCM) 10K type strain sequencing project: providing services to taxonomists for standard genome sequencing and annotation.</title>
        <authorList>
            <consortium name="The Broad Institute Genomics Platform"/>
            <consortium name="The Broad Institute Genome Sequencing Center for Infectious Disease"/>
            <person name="Wu L."/>
            <person name="Ma J."/>
        </authorList>
    </citation>
    <scope>NUCLEOTIDE SEQUENCE [LARGE SCALE GENOMIC DNA]</scope>
    <source>
        <strain evidence="9">JCM 9458</strain>
    </source>
</reference>
<keyword evidence="9" id="KW-1185">Reference proteome</keyword>
<proteinExistence type="predicted"/>
<dbReference type="InterPro" id="IPR006638">
    <property type="entry name" value="Elp3/MiaA/NifB-like_rSAM"/>
</dbReference>
<evidence type="ECO:0000313" key="9">
    <source>
        <dbReference type="Proteomes" id="UP001501676"/>
    </source>
</evidence>
<dbReference type="PANTHER" id="PTHR43409:SF17">
    <property type="entry name" value="METHYLTHIOTRANSFERASE MJ0865-RELATED"/>
    <property type="match status" value="1"/>
</dbReference>
<evidence type="ECO:0000256" key="1">
    <source>
        <dbReference type="ARBA" id="ARBA00001966"/>
    </source>
</evidence>
<feature type="compositionally biased region" description="Basic residues" evidence="6">
    <location>
        <begin position="422"/>
        <end position="431"/>
    </location>
</feature>
<feature type="domain" description="Radical SAM core" evidence="7">
    <location>
        <begin position="168"/>
        <end position="407"/>
    </location>
</feature>
<evidence type="ECO:0000313" key="8">
    <source>
        <dbReference type="EMBL" id="GAA3387468.1"/>
    </source>
</evidence>
<feature type="region of interest" description="Disordered" evidence="6">
    <location>
        <begin position="419"/>
        <end position="444"/>
    </location>
</feature>
<keyword evidence="2" id="KW-0949">S-adenosyl-L-methionine</keyword>
<dbReference type="SFLD" id="SFLDG01082">
    <property type="entry name" value="B12-binding_domain_containing"/>
    <property type="match status" value="1"/>
</dbReference>
<evidence type="ECO:0000256" key="4">
    <source>
        <dbReference type="ARBA" id="ARBA00023004"/>
    </source>
</evidence>
<keyword evidence="4" id="KW-0408">Iron</keyword>
<comment type="caution">
    <text evidence="8">The sequence shown here is derived from an EMBL/GenBank/DDBJ whole genome shotgun (WGS) entry which is preliminary data.</text>
</comment>
<dbReference type="Proteomes" id="UP001501676">
    <property type="component" value="Unassembled WGS sequence"/>
</dbReference>
<evidence type="ECO:0000256" key="3">
    <source>
        <dbReference type="ARBA" id="ARBA00022723"/>
    </source>
</evidence>
<sequence length="444" mass="48006">MSVAVVLRYRKAVTYGHHALLGALEAEPPQTPFTVAFATSPEATAAEITAGLRTADRVLVLWSFYSPDAAALAVELATIRALVDDARVLHVAGGVHATAEPQQVLDAGWDVAAIGEGETTVIRLLDAVGTDAPLTGVRGLAVRDADGVAVRTGPAITRELDAFGSFSLRYSKFGPIELTRGCIYACRFCQTPFMFSARFRHRSVENVRWHVKAMVDAGMKDVRFTTPTSLSYGTQTEEPDLDAVEELLGTVRAELPPHGRVFFGSFPSEVRPEHVTPDAMRMLRKYVSNDNIIIGAQSGSDRMLAASRRGHGAEPVLDAVRIAAEAGFRPNVDFLFGMPGEDAADAEASLRLAEAVADLGGRVHAHTFMPLPGTPWRDAEPAFVAAETITTFDRLAARGALYGHWRRQAEHAERLAEAAKAYPRRAPRRRTTPTWRDAGGGEGI</sequence>
<dbReference type="SFLD" id="SFLDS00029">
    <property type="entry name" value="Radical_SAM"/>
    <property type="match status" value="1"/>
</dbReference>
<evidence type="ECO:0000256" key="2">
    <source>
        <dbReference type="ARBA" id="ARBA00022691"/>
    </source>
</evidence>
<dbReference type="InterPro" id="IPR023980">
    <property type="entry name" value="CHP04013_B12-bd/rSAM"/>
</dbReference>
<dbReference type="InterPro" id="IPR023404">
    <property type="entry name" value="rSAM_horseshoe"/>
</dbReference>
<keyword evidence="3" id="KW-0479">Metal-binding</keyword>
<keyword evidence="5" id="KW-0411">Iron-sulfur</keyword>
<gene>
    <name evidence="8" type="ORF">GCM10020369_30080</name>
</gene>
<dbReference type="Gene3D" id="3.40.50.280">
    <property type="entry name" value="Cobalamin-binding domain"/>
    <property type="match status" value="1"/>
</dbReference>
<dbReference type="InterPro" id="IPR058240">
    <property type="entry name" value="rSAM_sf"/>
</dbReference>
<dbReference type="SMART" id="SM00729">
    <property type="entry name" value="Elp3"/>
    <property type="match status" value="1"/>
</dbReference>
<organism evidence="8 9">
    <name type="scientific">Cryptosporangium minutisporangium</name>
    <dbReference type="NCBI Taxonomy" id="113569"/>
    <lineage>
        <taxon>Bacteria</taxon>
        <taxon>Bacillati</taxon>
        <taxon>Actinomycetota</taxon>
        <taxon>Actinomycetes</taxon>
        <taxon>Cryptosporangiales</taxon>
        <taxon>Cryptosporangiaceae</taxon>
        <taxon>Cryptosporangium</taxon>
    </lineage>
</organism>
<evidence type="ECO:0000256" key="5">
    <source>
        <dbReference type="ARBA" id="ARBA00023014"/>
    </source>
</evidence>
<dbReference type="NCBIfam" id="TIGR04013">
    <property type="entry name" value="B12_SAM_MJ_1487"/>
    <property type="match status" value="1"/>
</dbReference>
<dbReference type="PANTHER" id="PTHR43409">
    <property type="entry name" value="ANAEROBIC MAGNESIUM-PROTOPORPHYRIN IX MONOMETHYL ESTER CYCLASE-RELATED"/>
    <property type="match status" value="1"/>
</dbReference>
<evidence type="ECO:0000259" key="7">
    <source>
        <dbReference type="PROSITE" id="PS51918"/>
    </source>
</evidence>
<dbReference type="RefSeq" id="WP_345728709.1">
    <property type="nucleotide sequence ID" value="NZ_BAAAYN010000018.1"/>
</dbReference>
<dbReference type="InterPro" id="IPR007197">
    <property type="entry name" value="rSAM"/>
</dbReference>
<accession>A0ABP6SWV7</accession>
<dbReference type="CDD" id="cd01335">
    <property type="entry name" value="Radical_SAM"/>
    <property type="match status" value="1"/>
</dbReference>
<evidence type="ECO:0000256" key="6">
    <source>
        <dbReference type="SAM" id="MobiDB-lite"/>
    </source>
</evidence>
<dbReference type="Gene3D" id="3.80.30.20">
    <property type="entry name" value="tm_1862 like domain"/>
    <property type="match status" value="1"/>
</dbReference>
<dbReference type="Pfam" id="PF04055">
    <property type="entry name" value="Radical_SAM"/>
    <property type="match status" value="1"/>
</dbReference>
<name>A0ABP6SWV7_9ACTN</name>
<comment type="cofactor">
    <cofactor evidence="1">
        <name>[4Fe-4S] cluster</name>
        <dbReference type="ChEBI" id="CHEBI:49883"/>
    </cofactor>
</comment>
<protein>
    <submittedName>
        <fullName evidence="8">TIGR04013 family B12-binding domain/radical SAM domain-containing protein</fullName>
    </submittedName>
</protein>
<dbReference type="EMBL" id="BAAAYN010000018">
    <property type="protein sequence ID" value="GAA3387468.1"/>
    <property type="molecule type" value="Genomic_DNA"/>
</dbReference>
<dbReference type="SUPFAM" id="SSF102114">
    <property type="entry name" value="Radical SAM enzymes"/>
    <property type="match status" value="1"/>
</dbReference>
<dbReference type="InterPro" id="IPR051198">
    <property type="entry name" value="BchE-like"/>
</dbReference>